<dbReference type="AlphaFoldDB" id="A0AA43TS15"/>
<keyword evidence="3" id="KW-1185">Reference proteome</keyword>
<evidence type="ECO:0000313" key="2">
    <source>
        <dbReference type="EMBL" id="MDI1486168.1"/>
    </source>
</evidence>
<evidence type="ECO:0000313" key="3">
    <source>
        <dbReference type="Proteomes" id="UP001161017"/>
    </source>
</evidence>
<evidence type="ECO:0000256" key="1">
    <source>
        <dbReference type="SAM" id="MobiDB-lite"/>
    </source>
</evidence>
<reference evidence="2" key="1">
    <citation type="journal article" date="2023" name="Genome Biol. Evol.">
        <title>First Whole Genome Sequence and Flow Cytometry Genome Size Data for the Lichen-Forming Fungus Ramalina farinacea (Ascomycota).</title>
        <authorList>
            <person name="Llewellyn T."/>
            <person name="Mian S."/>
            <person name="Hill R."/>
            <person name="Leitch I.J."/>
            <person name="Gaya E."/>
        </authorList>
    </citation>
    <scope>NUCLEOTIDE SEQUENCE</scope>
    <source>
        <strain evidence="2">LIQ254RAFAR</strain>
    </source>
</reference>
<organism evidence="2 3">
    <name type="scientific">Ramalina farinacea</name>
    <dbReference type="NCBI Taxonomy" id="258253"/>
    <lineage>
        <taxon>Eukaryota</taxon>
        <taxon>Fungi</taxon>
        <taxon>Dikarya</taxon>
        <taxon>Ascomycota</taxon>
        <taxon>Pezizomycotina</taxon>
        <taxon>Lecanoromycetes</taxon>
        <taxon>OSLEUM clade</taxon>
        <taxon>Lecanoromycetidae</taxon>
        <taxon>Lecanorales</taxon>
        <taxon>Lecanorineae</taxon>
        <taxon>Ramalinaceae</taxon>
        <taxon>Ramalina</taxon>
    </lineage>
</organism>
<sequence>MPGRAGRNRTREPHYYWNNVASAKPDAQALAARLNLEFPSGGGSSFHSGLIYPIRRLITTGEDNDDNLQALLGPLWQAKAGNILKETRIQVLLCPPPGSPNHKMSEHFDAGIPRWTPRPPSAEEQAQMDKVKSMKARVTAQMGERKEVESKDIKDILTTMGGDWGSNLGALQDAMNSRDQGEGR</sequence>
<gene>
    <name evidence="2" type="ORF">OHK93_004359</name>
</gene>
<name>A0AA43TS15_9LECA</name>
<feature type="region of interest" description="Disordered" evidence="1">
    <location>
        <begin position="164"/>
        <end position="184"/>
    </location>
</feature>
<dbReference type="EMBL" id="JAPUFD010000002">
    <property type="protein sequence ID" value="MDI1486168.1"/>
    <property type="molecule type" value="Genomic_DNA"/>
</dbReference>
<accession>A0AA43TS15</accession>
<dbReference type="Proteomes" id="UP001161017">
    <property type="component" value="Unassembled WGS sequence"/>
</dbReference>
<protein>
    <submittedName>
        <fullName evidence="2">Uncharacterized protein</fullName>
    </submittedName>
</protein>
<proteinExistence type="predicted"/>
<comment type="caution">
    <text evidence="2">The sequence shown here is derived from an EMBL/GenBank/DDBJ whole genome shotgun (WGS) entry which is preliminary data.</text>
</comment>